<gene>
    <name evidence="8" type="ORF">SAMN05216557_107165</name>
</gene>
<keyword evidence="4" id="KW-0378">Hydrolase</keyword>
<keyword evidence="9" id="KW-1185">Reference proteome</keyword>
<name>A0A1G7Q2V2_9SPHN</name>
<accession>A0A1G7Q2V2</accession>
<keyword evidence="2" id="KW-0645">Protease</keyword>
<evidence type="ECO:0000256" key="2">
    <source>
        <dbReference type="ARBA" id="ARBA00022670"/>
    </source>
</evidence>
<dbReference type="PANTHER" id="PTHR11802">
    <property type="entry name" value="SERINE PROTEASE FAMILY S10 SERINE CARBOXYPEPTIDASE"/>
    <property type="match status" value="1"/>
</dbReference>
<dbReference type="Gene3D" id="3.40.50.1820">
    <property type="entry name" value="alpha/beta hydrolase"/>
    <property type="match status" value="1"/>
</dbReference>
<evidence type="ECO:0000256" key="6">
    <source>
        <dbReference type="SAM" id="MobiDB-lite"/>
    </source>
</evidence>
<keyword evidence="1 8" id="KW-0121">Carboxypeptidase</keyword>
<proteinExistence type="predicted"/>
<evidence type="ECO:0000256" key="3">
    <source>
        <dbReference type="ARBA" id="ARBA00022729"/>
    </source>
</evidence>
<dbReference type="EMBL" id="FNBI01000007">
    <property type="protein sequence ID" value="SDF92259.1"/>
    <property type="molecule type" value="Genomic_DNA"/>
</dbReference>
<dbReference type="GO" id="GO:0004185">
    <property type="term" value="F:serine-type carboxypeptidase activity"/>
    <property type="evidence" value="ECO:0007669"/>
    <property type="project" value="InterPro"/>
</dbReference>
<evidence type="ECO:0000313" key="8">
    <source>
        <dbReference type="EMBL" id="SDF92259.1"/>
    </source>
</evidence>
<reference evidence="8 9" key="1">
    <citation type="submission" date="2016-10" db="EMBL/GenBank/DDBJ databases">
        <authorList>
            <person name="Varghese N."/>
            <person name="Submissions S."/>
        </authorList>
    </citation>
    <scope>NUCLEOTIDE SEQUENCE [LARGE SCALE GENOMIC DNA]</scope>
    <source>
        <strain evidence="8 9">S7-754</strain>
    </source>
</reference>
<keyword evidence="5" id="KW-0325">Glycoprotein</keyword>
<dbReference type="InterPro" id="IPR029058">
    <property type="entry name" value="AB_hydrolase_fold"/>
</dbReference>
<evidence type="ECO:0000256" key="5">
    <source>
        <dbReference type="ARBA" id="ARBA00023180"/>
    </source>
</evidence>
<dbReference type="Pfam" id="PF00450">
    <property type="entry name" value="Peptidase_S10"/>
    <property type="match status" value="1"/>
</dbReference>
<dbReference type="AlphaFoldDB" id="A0A1G7Q2V2"/>
<sequence>MFLRRAILALVAMIGTTQAQAQVPPSVAPEGQDAARGGGGPPLPPSATVWRMDPAKDRAPIVPRRFVRDRVGVFAGTRLKYTVTAADTLLKDALGRPTGSIFSFSYVARPRAGFDRPVIFIFNGGPGSSSLWLHMGVLGPRKIAFRDVSPSQVPPYRLVDNPDSALAVADLVFVDPIGTGFSRYWGGGKPSDFYGREEDAKATVDFIQDWLRVNHRWNSPKFLIGESYGTTRAALVANRLFGGVFGGTLRGIAINGVIMIGGNGGLATPQGNDAYLTTFTTMAATAWYHGRVNAAGRSFDQFIADAGRFAHDGLLPGLDSWATLGAPERSALAQRAAGFVGLHPDYLLSKGLKIEVPEFQKALLADRHEVIGMYDGRYTLPAMGGAHDPVGDDPAMGQYAPAFIGGFETYIRDDLGIDVDDEYVVIDWINVNFPFSQRGGEDDTAGAALAATMRRNPDMWLMSIQGWFDMFGAVGSAAYGIAQRELPSDRVEQKTYWSGHMAYVGDAGLKMAADLKDFIRRASLGRPHSVAAAAKSEGDRP</sequence>
<dbReference type="PANTHER" id="PTHR11802:SF3">
    <property type="entry name" value="RETINOID-INDUCIBLE SERINE CARBOXYPEPTIDASE"/>
    <property type="match status" value="1"/>
</dbReference>
<feature type="chain" id="PRO_5009242351" evidence="7">
    <location>
        <begin position="22"/>
        <end position="541"/>
    </location>
</feature>
<protein>
    <submittedName>
        <fullName evidence="8">Carboxypeptidase C (Cathepsin A)</fullName>
    </submittedName>
</protein>
<dbReference type="Proteomes" id="UP000323502">
    <property type="component" value="Unassembled WGS sequence"/>
</dbReference>
<evidence type="ECO:0000256" key="7">
    <source>
        <dbReference type="SAM" id="SignalP"/>
    </source>
</evidence>
<dbReference type="SUPFAM" id="SSF53474">
    <property type="entry name" value="alpha/beta-Hydrolases"/>
    <property type="match status" value="1"/>
</dbReference>
<evidence type="ECO:0000256" key="1">
    <source>
        <dbReference type="ARBA" id="ARBA00022645"/>
    </source>
</evidence>
<evidence type="ECO:0000256" key="4">
    <source>
        <dbReference type="ARBA" id="ARBA00022801"/>
    </source>
</evidence>
<organism evidence="8 9">
    <name type="scientific">Sphingomonas carotinifaciens</name>
    <dbReference type="NCBI Taxonomy" id="1166323"/>
    <lineage>
        <taxon>Bacteria</taxon>
        <taxon>Pseudomonadati</taxon>
        <taxon>Pseudomonadota</taxon>
        <taxon>Alphaproteobacteria</taxon>
        <taxon>Sphingomonadales</taxon>
        <taxon>Sphingomonadaceae</taxon>
        <taxon>Sphingomonas</taxon>
    </lineage>
</organism>
<feature type="signal peptide" evidence="7">
    <location>
        <begin position="1"/>
        <end position="21"/>
    </location>
</feature>
<keyword evidence="3 7" id="KW-0732">Signal</keyword>
<dbReference type="InterPro" id="IPR001563">
    <property type="entry name" value="Peptidase_S10"/>
</dbReference>
<feature type="region of interest" description="Disordered" evidence="6">
    <location>
        <begin position="21"/>
        <end position="50"/>
    </location>
</feature>
<dbReference type="GO" id="GO:0006508">
    <property type="term" value="P:proteolysis"/>
    <property type="evidence" value="ECO:0007669"/>
    <property type="project" value="UniProtKB-KW"/>
</dbReference>
<evidence type="ECO:0000313" key="9">
    <source>
        <dbReference type="Proteomes" id="UP000323502"/>
    </source>
</evidence>